<dbReference type="SUPFAM" id="SSF52540">
    <property type="entry name" value="P-loop containing nucleoside triphosphate hydrolases"/>
    <property type="match status" value="1"/>
</dbReference>
<dbReference type="InterPro" id="IPR036388">
    <property type="entry name" value="WH-like_DNA-bd_sf"/>
</dbReference>
<dbReference type="Proteomes" id="UP001174209">
    <property type="component" value="Unassembled WGS sequence"/>
</dbReference>
<gene>
    <name evidence="6" type="ORF">P5G52_17010</name>
</gene>
<keyword evidence="3" id="KW-0804">Transcription</keyword>
<dbReference type="Gene3D" id="1.10.10.10">
    <property type="entry name" value="Winged helix-like DNA-binding domain superfamily/Winged helix DNA-binding domain"/>
    <property type="match status" value="1"/>
</dbReference>
<dbReference type="Gene3D" id="3.40.50.300">
    <property type="entry name" value="P-loop containing nucleotide triphosphate hydrolases"/>
    <property type="match status" value="1"/>
</dbReference>
<keyword evidence="7" id="KW-1185">Reference proteome</keyword>
<dbReference type="PROSITE" id="PS00622">
    <property type="entry name" value="HTH_LUXR_1"/>
    <property type="match status" value="1"/>
</dbReference>
<dbReference type="InterPro" id="IPR016032">
    <property type="entry name" value="Sig_transdc_resp-reg_C-effctor"/>
</dbReference>
<dbReference type="EMBL" id="JAROCG010000002">
    <property type="protein sequence ID" value="MDN4612571.1"/>
    <property type="molecule type" value="Genomic_DNA"/>
</dbReference>
<dbReference type="Pfam" id="PF00196">
    <property type="entry name" value="GerE"/>
    <property type="match status" value="1"/>
</dbReference>
<dbReference type="PRINTS" id="PR00038">
    <property type="entry name" value="HTHLUXR"/>
</dbReference>
<dbReference type="Pfam" id="PF13191">
    <property type="entry name" value="AAA_16"/>
    <property type="match status" value="1"/>
</dbReference>
<proteinExistence type="predicted"/>
<dbReference type="CDD" id="cd06170">
    <property type="entry name" value="LuxR_C_like"/>
    <property type="match status" value="1"/>
</dbReference>
<feature type="domain" description="HTH luxR-type" evidence="5">
    <location>
        <begin position="842"/>
        <end position="907"/>
    </location>
</feature>
<dbReference type="RefSeq" id="WP_301229728.1">
    <property type="nucleotide sequence ID" value="NZ_JAROCG010000002.1"/>
</dbReference>
<protein>
    <submittedName>
        <fullName evidence="6">LuxR C-terminal-related transcriptional regulator</fullName>
    </submittedName>
</protein>
<reference evidence="6" key="1">
    <citation type="submission" date="2023-06" db="EMBL/GenBank/DDBJ databases">
        <title>MT1 and MT2 Draft Genomes of Novel Species.</title>
        <authorList>
            <person name="Venkateswaran K."/>
        </authorList>
    </citation>
    <scope>NUCLEOTIDE SEQUENCE</scope>
    <source>
        <strain evidence="6">IIF3SC-B10</strain>
    </source>
</reference>
<dbReference type="InterPro" id="IPR000792">
    <property type="entry name" value="Tscrpt_reg_LuxR_C"/>
</dbReference>
<keyword evidence="2" id="KW-0238">DNA-binding</keyword>
<dbReference type="SUPFAM" id="SSF46894">
    <property type="entry name" value="C-terminal effector domain of the bipartite response regulators"/>
    <property type="match status" value="1"/>
</dbReference>
<dbReference type="PANTHER" id="PTHR44688:SF16">
    <property type="entry name" value="DNA-BINDING TRANSCRIPTIONAL ACTIVATOR DEVR_DOSR"/>
    <property type="match status" value="1"/>
</dbReference>
<sequence>MFSALSGDVPLVGRSTLLSAIEETLGQDDVYGAFVYGDTGTGKSVMARHLLKRLQGQFAPFLVTPASALGAIPYGALGPFLTDATAEDMASPLSVLRMVMSFLRGRANGRPILVIVDDAHLLDDDSSHLLAQLVTSRTVRLAVFSRSVTPVSDELVSLCRDGLLERYDVAPLGYVDARELCTQVLGAGIVRGASDRLCDEASGNPLFLKAILDEALMNGSLTKPEGVWTLADGELNVPAALIDLVRAITLELDDLQRKAFDVLALGEVVAFADLVSVSSEEAVFALLSEGLIQSAPDNPAFAMHMHDLYARIARKLIPVGRSNALHRELRSKSHLLPLPPRAQIRHALWSLDCGEPVADEQLLELAGLALTLLDPRSALRLASAVRAERLATGAQVNRAIALFELSRLEESRNLSKGLLEKGGTPGLIAAAGVLEVRQLLAAGEDVAGTEDVVARWSDALNALGPDSPDSSTSPEAEDSAPGTPPGTFAADLPTSEQHRVVMQGFGWNLIGRYGETVETLRPLVAAGSSSHRVMVLAHAFLAEALGALGRGSEGRQHSATALTLAESHAPPMLDLHRLVFFRHVSLLVHSGDFLAAQQAVDEYAPGAGRDYSFISGSLAVLDAATDIRRGQFSSGLGKLRPALASLRVSDQDALLPYALGVTAWAAAALGQPDLVSLCSAELAHIQHRGSRQYSLLGRAFDDAAQTLLLRGARESALLEFAAEAHGNGWFSCEKDILELATALGNERSPELLARVSGTLEGAEADVLHAYASALVSHDAAGLAEAGDRAELFQKYLLATDACRRAMEAYAELGDARSQRALAAVVRRRRGMIDGGLLVEPVELEGSSPLTSREREIALLALRGLSNKEIARSLTVSTRTVEGHLYRIYVKLGIGRREELAAELEPLLRGT</sequence>
<comment type="caution">
    <text evidence="6">The sequence shown here is derived from an EMBL/GenBank/DDBJ whole genome shotgun (WGS) entry which is preliminary data.</text>
</comment>
<feature type="region of interest" description="Disordered" evidence="4">
    <location>
        <begin position="463"/>
        <end position="491"/>
    </location>
</feature>
<keyword evidence="1" id="KW-0805">Transcription regulation</keyword>
<evidence type="ECO:0000313" key="6">
    <source>
        <dbReference type="EMBL" id="MDN4612571.1"/>
    </source>
</evidence>
<dbReference type="PROSITE" id="PS50043">
    <property type="entry name" value="HTH_LUXR_2"/>
    <property type="match status" value="1"/>
</dbReference>
<dbReference type="PANTHER" id="PTHR44688">
    <property type="entry name" value="DNA-BINDING TRANSCRIPTIONAL ACTIVATOR DEVR_DOSR"/>
    <property type="match status" value="1"/>
</dbReference>
<dbReference type="SMART" id="SM00421">
    <property type="entry name" value="HTH_LUXR"/>
    <property type="match status" value="1"/>
</dbReference>
<name>A0ABT8K6X6_9MICC</name>
<evidence type="ECO:0000259" key="5">
    <source>
        <dbReference type="PROSITE" id="PS50043"/>
    </source>
</evidence>
<evidence type="ECO:0000256" key="4">
    <source>
        <dbReference type="SAM" id="MobiDB-lite"/>
    </source>
</evidence>
<evidence type="ECO:0000256" key="2">
    <source>
        <dbReference type="ARBA" id="ARBA00023125"/>
    </source>
</evidence>
<dbReference type="InterPro" id="IPR041664">
    <property type="entry name" value="AAA_16"/>
</dbReference>
<evidence type="ECO:0000256" key="1">
    <source>
        <dbReference type="ARBA" id="ARBA00023015"/>
    </source>
</evidence>
<accession>A0ABT8K6X6</accession>
<evidence type="ECO:0000313" key="7">
    <source>
        <dbReference type="Proteomes" id="UP001174209"/>
    </source>
</evidence>
<evidence type="ECO:0000256" key="3">
    <source>
        <dbReference type="ARBA" id="ARBA00023163"/>
    </source>
</evidence>
<organism evidence="6 7">
    <name type="scientific">Arthrobacter burdickii</name>
    <dbReference type="NCBI Taxonomy" id="3035920"/>
    <lineage>
        <taxon>Bacteria</taxon>
        <taxon>Bacillati</taxon>
        <taxon>Actinomycetota</taxon>
        <taxon>Actinomycetes</taxon>
        <taxon>Micrococcales</taxon>
        <taxon>Micrococcaceae</taxon>
        <taxon>Arthrobacter</taxon>
    </lineage>
</organism>
<dbReference type="InterPro" id="IPR027417">
    <property type="entry name" value="P-loop_NTPase"/>
</dbReference>